<proteinExistence type="inferred from homology"/>
<sequence>MTLRNLPAAPEARPRSGVQCDLAPKALDAWRPELRAASGDNPDTTITIYEPIGYDWWTGEGVTAKRIAGALRAIGGDVDVTVNINSPGGDVFEGLAIYNLLREHKGKVTVNIIGLAASAASFIAMAGDEIRIGRAAFLMIHNAWLIAMGNRNDLREIADWLEPFDMTLADIYAQRTGIDIDDIVKQMDAETWIGGREAVDKGWADAFLESDEISSAPSNRSEAILAKRRMDAALARSGMPRSQRNELINDFKTSMLGAAGGGGDTPTDMPGAVAPDLSAALRAAQDITKFLQGESQ</sequence>
<evidence type="ECO:0000313" key="9">
    <source>
        <dbReference type="Proteomes" id="UP000194857"/>
    </source>
</evidence>
<dbReference type="GO" id="GO:0009368">
    <property type="term" value="C:endopeptidase Clp complex"/>
    <property type="evidence" value="ECO:0007669"/>
    <property type="project" value="TreeGrafter"/>
</dbReference>
<dbReference type="CDD" id="cd07016">
    <property type="entry name" value="S14_ClpP_1"/>
    <property type="match status" value="1"/>
</dbReference>
<keyword evidence="5" id="KW-0720">Serine protease</keyword>
<protein>
    <recommendedName>
        <fullName evidence="6">ATP-dependent Clp protease proteolytic subunit</fullName>
    </recommendedName>
</protein>
<dbReference type="RefSeq" id="WP_023464611.1">
    <property type="nucleotide sequence ID" value="NZ_CAADLW010000829.1"/>
</dbReference>
<dbReference type="SUPFAM" id="SSF52096">
    <property type="entry name" value="ClpP/crotonase"/>
    <property type="match status" value="1"/>
</dbReference>
<comment type="similarity">
    <text evidence="1 6">Belongs to the peptidase S14 family.</text>
</comment>
<dbReference type="PRINTS" id="PR00127">
    <property type="entry name" value="CLPPROTEASEP"/>
</dbReference>
<dbReference type="InterPro" id="IPR029045">
    <property type="entry name" value="ClpP/crotonase-like_dom_sf"/>
</dbReference>
<dbReference type="PANTHER" id="PTHR10381">
    <property type="entry name" value="ATP-DEPENDENT CLP PROTEASE PROTEOLYTIC SUBUNIT"/>
    <property type="match status" value="1"/>
</dbReference>
<evidence type="ECO:0000256" key="1">
    <source>
        <dbReference type="ARBA" id="ARBA00007039"/>
    </source>
</evidence>
<dbReference type="PANTHER" id="PTHR10381:SF70">
    <property type="entry name" value="ATP-DEPENDENT CLP PROTEASE PROTEOLYTIC SUBUNIT"/>
    <property type="match status" value="1"/>
</dbReference>
<keyword evidence="3 7" id="KW-0645">Protease</keyword>
<reference evidence="8 9" key="1">
    <citation type="submission" date="2017-05" db="EMBL/GenBank/DDBJ databases">
        <authorList>
            <person name="Song R."/>
            <person name="Chenine A.L."/>
            <person name="Ruprecht R.M."/>
        </authorList>
    </citation>
    <scope>NUCLEOTIDE SEQUENCE [LARGE SCALE GENOMIC DNA]</scope>
    <source>
        <strain evidence="8 9">S567_C10_BS</strain>
    </source>
</reference>
<dbReference type="GO" id="GO:0004176">
    <property type="term" value="F:ATP-dependent peptidase activity"/>
    <property type="evidence" value="ECO:0007669"/>
    <property type="project" value="InterPro"/>
</dbReference>
<name>A0A241XKA7_PSEAI</name>
<dbReference type="EMBL" id="WXZT01000014">
    <property type="protein sequence ID" value="MZZ14531.1"/>
    <property type="molecule type" value="Genomic_DNA"/>
</dbReference>
<keyword evidence="4" id="KW-0378">Hydrolase</keyword>
<evidence type="ECO:0000256" key="2">
    <source>
        <dbReference type="ARBA" id="ARBA00022490"/>
    </source>
</evidence>
<evidence type="ECO:0000256" key="4">
    <source>
        <dbReference type="ARBA" id="ARBA00022801"/>
    </source>
</evidence>
<evidence type="ECO:0000256" key="5">
    <source>
        <dbReference type="ARBA" id="ARBA00022825"/>
    </source>
</evidence>
<dbReference type="GO" id="GO:0006515">
    <property type="term" value="P:protein quality control for misfolded or incompletely synthesized proteins"/>
    <property type="evidence" value="ECO:0007669"/>
    <property type="project" value="TreeGrafter"/>
</dbReference>
<keyword evidence="2" id="KW-0963">Cytoplasm</keyword>
<dbReference type="Proteomes" id="UP000194857">
    <property type="component" value="Unassembled WGS sequence"/>
</dbReference>
<comment type="caution">
    <text evidence="8">The sequence shown here is derived from an EMBL/GenBank/DDBJ whole genome shotgun (WGS) entry which is preliminary data.</text>
</comment>
<dbReference type="GO" id="GO:0051117">
    <property type="term" value="F:ATPase binding"/>
    <property type="evidence" value="ECO:0007669"/>
    <property type="project" value="TreeGrafter"/>
</dbReference>
<dbReference type="InterPro" id="IPR001907">
    <property type="entry name" value="ClpP"/>
</dbReference>
<evidence type="ECO:0000313" key="8">
    <source>
        <dbReference type="EMBL" id="OTI57593.1"/>
    </source>
</evidence>
<dbReference type="EMBL" id="NFFZ01000016">
    <property type="protein sequence ID" value="OTI57593.1"/>
    <property type="molecule type" value="Genomic_DNA"/>
</dbReference>
<organism evidence="8 9">
    <name type="scientific">Pseudomonas aeruginosa</name>
    <dbReference type="NCBI Taxonomy" id="287"/>
    <lineage>
        <taxon>Bacteria</taxon>
        <taxon>Pseudomonadati</taxon>
        <taxon>Pseudomonadota</taxon>
        <taxon>Gammaproteobacteria</taxon>
        <taxon>Pseudomonadales</taxon>
        <taxon>Pseudomonadaceae</taxon>
        <taxon>Pseudomonas</taxon>
    </lineage>
</organism>
<dbReference type="AlphaFoldDB" id="A0A241XKA7"/>
<evidence type="ECO:0000256" key="6">
    <source>
        <dbReference type="RuleBase" id="RU003567"/>
    </source>
</evidence>
<gene>
    <name evidence="8" type="ORF">CAZ10_25540</name>
    <name evidence="7" type="ORF">GUL26_19970</name>
</gene>
<evidence type="ECO:0000256" key="3">
    <source>
        <dbReference type="ARBA" id="ARBA00022670"/>
    </source>
</evidence>
<dbReference type="Proteomes" id="UP000644192">
    <property type="component" value="Unassembled WGS sequence"/>
</dbReference>
<dbReference type="GO" id="GO:0004252">
    <property type="term" value="F:serine-type endopeptidase activity"/>
    <property type="evidence" value="ECO:0007669"/>
    <property type="project" value="InterPro"/>
</dbReference>
<dbReference type="Pfam" id="PF00574">
    <property type="entry name" value="CLP_protease"/>
    <property type="match status" value="1"/>
</dbReference>
<dbReference type="InterPro" id="IPR023562">
    <property type="entry name" value="ClpP/TepA"/>
</dbReference>
<dbReference type="Gene3D" id="3.90.226.10">
    <property type="entry name" value="2-enoyl-CoA Hydratase, Chain A, domain 1"/>
    <property type="match status" value="1"/>
</dbReference>
<reference evidence="7" key="2">
    <citation type="submission" date="2020-01" db="EMBL/GenBank/DDBJ databases">
        <title>Bacteria Cultured from War Wounds Associated with the Conflict in Eastern Ukraine.</title>
        <authorList>
            <person name="Snesrud E."/>
            <person name="Galac M.R."/>
            <person name="Mc Gann P."/>
            <person name="Valentine K."/>
            <person name="Viacheslav K."/>
        </authorList>
    </citation>
    <scope>NUCLEOTIDE SEQUENCE</scope>
    <source>
        <strain evidence="7">VNMU148</strain>
    </source>
</reference>
<dbReference type="NCBIfam" id="NF045542">
    <property type="entry name" value="Clp_rel_HeadMat"/>
    <property type="match status" value="1"/>
</dbReference>
<evidence type="ECO:0000313" key="7">
    <source>
        <dbReference type="EMBL" id="MZZ14531.1"/>
    </source>
</evidence>
<accession>A0A241XKA7</accession>